<keyword evidence="4" id="KW-0067">ATP-binding</keyword>
<evidence type="ECO:0000256" key="2">
    <source>
        <dbReference type="ARBA" id="ARBA00022741"/>
    </source>
</evidence>
<reference evidence="7 8" key="1">
    <citation type="submission" date="2017-10" db="EMBL/GenBank/DDBJ databases">
        <title>Massilia psychrophilum sp. nov., a novel purple-pigmented bacterium isolated from Tianshan glacier, Xinjiang Municipality, China.</title>
        <authorList>
            <person name="Wang H."/>
        </authorList>
    </citation>
    <scope>NUCLEOTIDE SEQUENCE [LARGE SCALE GENOMIC DNA]</scope>
    <source>
        <strain evidence="7 8">JCM 30813</strain>
    </source>
</reference>
<dbReference type="Pfam" id="PF00069">
    <property type="entry name" value="Pkinase"/>
    <property type="match status" value="1"/>
</dbReference>
<protein>
    <submittedName>
        <fullName evidence="7">Serine/threonine protein kinase</fullName>
    </submittedName>
</protein>
<dbReference type="GO" id="GO:0004674">
    <property type="term" value="F:protein serine/threonine kinase activity"/>
    <property type="evidence" value="ECO:0007669"/>
    <property type="project" value="UniProtKB-KW"/>
</dbReference>
<dbReference type="SMART" id="SM00220">
    <property type="entry name" value="S_TKc"/>
    <property type="match status" value="1"/>
</dbReference>
<dbReference type="GO" id="GO:0005524">
    <property type="term" value="F:ATP binding"/>
    <property type="evidence" value="ECO:0007669"/>
    <property type="project" value="UniProtKB-KW"/>
</dbReference>
<proteinExistence type="predicted"/>
<name>A0A2G8SVX2_9BURK</name>
<keyword evidence="8" id="KW-1185">Reference proteome</keyword>
<dbReference type="InterPro" id="IPR011009">
    <property type="entry name" value="Kinase-like_dom_sf"/>
</dbReference>
<evidence type="ECO:0000313" key="7">
    <source>
        <dbReference type="EMBL" id="PIL37911.1"/>
    </source>
</evidence>
<dbReference type="PROSITE" id="PS50011">
    <property type="entry name" value="PROTEIN_KINASE_DOM"/>
    <property type="match status" value="1"/>
</dbReference>
<evidence type="ECO:0000256" key="3">
    <source>
        <dbReference type="ARBA" id="ARBA00022777"/>
    </source>
</evidence>
<accession>A0A2G8SVX2</accession>
<evidence type="ECO:0000259" key="6">
    <source>
        <dbReference type="PROSITE" id="PS50011"/>
    </source>
</evidence>
<keyword evidence="7" id="KW-0723">Serine/threonine-protein kinase</keyword>
<dbReference type="RefSeq" id="WP_099917843.1">
    <property type="nucleotide sequence ID" value="NZ_BMHS01000029.1"/>
</dbReference>
<dbReference type="EMBL" id="PDOB01000057">
    <property type="protein sequence ID" value="PIL37911.1"/>
    <property type="molecule type" value="Genomic_DNA"/>
</dbReference>
<feature type="region of interest" description="Disordered" evidence="5">
    <location>
        <begin position="336"/>
        <end position="359"/>
    </location>
</feature>
<dbReference type="PANTHER" id="PTHR43289">
    <property type="entry name" value="MITOGEN-ACTIVATED PROTEIN KINASE KINASE KINASE 20-RELATED"/>
    <property type="match status" value="1"/>
</dbReference>
<dbReference type="PANTHER" id="PTHR43289:SF33">
    <property type="entry name" value="SERINE_THREONINE KINASE 31"/>
    <property type="match status" value="1"/>
</dbReference>
<dbReference type="AlphaFoldDB" id="A0A2G8SVX2"/>
<feature type="compositionally biased region" description="Low complexity" evidence="5">
    <location>
        <begin position="336"/>
        <end position="351"/>
    </location>
</feature>
<evidence type="ECO:0000313" key="8">
    <source>
        <dbReference type="Proteomes" id="UP000228593"/>
    </source>
</evidence>
<dbReference type="OrthoDB" id="9801841at2"/>
<organism evidence="7 8">
    <name type="scientific">Massilia psychrophila</name>
    <dbReference type="NCBI Taxonomy" id="1603353"/>
    <lineage>
        <taxon>Bacteria</taxon>
        <taxon>Pseudomonadati</taxon>
        <taxon>Pseudomonadota</taxon>
        <taxon>Betaproteobacteria</taxon>
        <taxon>Burkholderiales</taxon>
        <taxon>Oxalobacteraceae</taxon>
        <taxon>Telluria group</taxon>
        <taxon>Massilia</taxon>
    </lineage>
</organism>
<dbReference type="InterPro" id="IPR000719">
    <property type="entry name" value="Prot_kinase_dom"/>
</dbReference>
<dbReference type="Gene3D" id="1.10.510.10">
    <property type="entry name" value="Transferase(Phosphotransferase) domain 1"/>
    <property type="match status" value="1"/>
</dbReference>
<evidence type="ECO:0000256" key="1">
    <source>
        <dbReference type="ARBA" id="ARBA00022679"/>
    </source>
</evidence>
<keyword evidence="2" id="KW-0547">Nucleotide-binding</keyword>
<keyword evidence="3 7" id="KW-0418">Kinase</keyword>
<sequence length="359" mass="38673">MLEAGAVITLEAASYRLREPLAGSAYGIVWCAERLPAGPRVALKLINRQQMARAEPGQRARWIASANQEIAFLRSLAPWDERHLVRLLDCGVYLGLPVMALELLDGDLGKHVARERALGRVIPFAQALDWLAQVNQALAKVHQYGWRYLDLKPSNVLFEARRGSVKLADFGTNRRLADRSAHSYAGTANWQAPEQFFPGAAQGYLTDARSDYFALGAMFYFLVTGGLPLRFCRDCGQAYRDHQAGGATMLRERHGGAIPATLMEDEAALFLARIAGLDRTGGAQDATWCAAGTARAAPALALTLLRSLLSADPGARPPHAIAISRMIAGIRAGANSANSADSADSADSAASKAEQRSYA</sequence>
<evidence type="ECO:0000256" key="4">
    <source>
        <dbReference type="ARBA" id="ARBA00022840"/>
    </source>
</evidence>
<evidence type="ECO:0000256" key="5">
    <source>
        <dbReference type="SAM" id="MobiDB-lite"/>
    </source>
</evidence>
<dbReference type="SUPFAM" id="SSF56112">
    <property type="entry name" value="Protein kinase-like (PK-like)"/>
    <property type="match status" value="1"/>
</dbReference>
<comment type="caution">
    <text evidence="7">The sequence shown here is derived from an EMBL/GenBank/DDBJ whole genome shotgun (WGS) entry which is preliminary data.</text>
</comment>
<dbReference type="Proteomes" id="UP000228593">
    <property type="component" value="Unassembled WGS sequence"/>
</dbReference>
<gene>
    <name evidence="7" type="ORF">CR103_20870</name>
</gene>
<keyword evidence="1" id="KW-0808">Transferase</keyword>
<feature type="domain" description="Protein kinase" evidence="6">
    <location>
        <begin position="15"/>
        <end position="328"/>
    </location>
</feature>